<dbReference type="Gene3D" id="3.40.50.720">
    <property type="entry name" value="NAD(P)-binding Rossmann-like Domain"/>
    <property type="match status" value="1"/>
</dbReference>
<dbReference type="Proteomes" id="UP001310290">
    <property type="component" value="Unassembled WGS sequence"/>
</dbReference>
<dbReference type="InterPro" id="IPR002347">
    <property type="entry name" value="SDR_fam"/>
</dbReference>
<name>A0ABU8AXU4_9ACTN</name>
<keyword evidence="3" id="KW-1185">Reference proteome</keyword>
<dbReference type="RefSeq" id="WP_334661137.1">
    <property type="nucleotide sequence ID" value="NZ_JARULZ010000002.1"/>
</dbReference>
<organism evidence="2 3">
    <name type="scientific">Streptomyces bottropensis</name>
    <dbReference type="NCBI Taxonomy" id="42235"/>
    <lineage>
        <taxon>Bacteria</taxon>
        <taxon>Bacillati</taxon>
        <taxon>Actinomycetota</taxon>
        <taxon>Actinomycetes</taxon>
        <taxon>Kitasatosporales</taxon>
        <taxon>Streptomycetaceae</taxon>
        <taxon>Streptomyces</taxon>
    </lineage>
</organism>
<dbReference type="Pfam" id="PF13561">
    <property type="entry name" value="adh_short_C2"/>
    <property type="match status" value="1"/>
</dbReference>
<dbReference type="EMBL" id="JARULZ010000002">
    <property type="protein sequence ID" value="MEH0638482.1"/>
    <property type="molecule type" value="Genomic_DNA"/>
</dbReference>
<comment type="caution">
    <text evidence="2">The sequence shown here is derived from an EMBL/GenBank/DDBJ whole genome shotgun (WGS) entry which is preliminary data.</text>
</comment>
<gene>
    <name evidence="2" type="ORF">QBA35_35210</name>
</gene>
<dbReference type="PRINTS" id="PR00081">
    <property type="entry name" value="GDHRDH"/>
</dbReference>
<sequence>MSGRLEGRTAIITGAGRGLGRACATAFAAEGAALALVDIAADITEVPYHLASRSQLEHTASLCRERGVPVLALTADVRDTQDVTRVVADTVERFGAVDVLVNNAGIAGPSGRMVHEVGDEQWSVMMDVNLTAPWRMMRAVGPGMVERRRGSIVNIASTAGLVGYRHFAGYVASKHGLIGLTKAAALDYAPFRVRVNALCPGSIRDGGANEGRMLAEIGRSIGIDPADHEEAFVTQQPMNALVEADSVASAAVWLASDESVHATGSFITVDGGYSAR</sequence>
<evidence type="ECO:0000313" key="2">
    <source>
        <dbReference type="EMBL" id="MEH0638482.1"/>
    </source>
</evidence>
<dbReference type="PROSITE" id="PS00061">
    <property type="entry name" value="ADH_SHORT"/>
    <property type="match status" value="1"/>
</dbReference>
<dbReference type="SUPFAM" id="SSF51735">
    <property type="entry name" value="NAD(P)-binding Rossmann-fold domains"/>
    <property type="match status" value="1"/>
</dbReference>
<dbReference type="PRINTS" id="PR00080">
    <property type="entry name" value="SDRFAMILY"/>
</dbReference>
<comment type="similarity">
    <text evidence="1">Belongs to the short-chain dehydrogenases/reductases (SDR) family.</text>
</comment>
<reference evidence="2" key="1">
    <citation type="submission" date="2023-04" db="EMBL/GenBank/DDBJ databases">
        <title>Genomic diversity of scab-causing Streptomyces spp. in the province of Quebec, Canada.</title>
        <authorList>
            <person name="Biessy A."/>
            <person name="Cadieux M."/>
            <person name="Ciotola M."/>
            <person name="Filion M."/>
        </authorList>
    </citation>
    <scope>NUCLEOTIDE SEQUENCE</scope>
    <source>
        <strain evidence="2">B21-115</strain>
    </source>
</reference>
<dbReference type="InterPro" id="IPR020904">
    <property type="entry name" value="Sc_DH/Rdtase_CS"/>
</dbReference>
<dbReference type="PANTHER" id="PTHR42760">
    <property type="entry name" value="SHORT-CHAIN DEHYDROGENASES/REDUCTASES FAMILY MEMBER"/>
    <property type="match status" value="1"/>
</dbReference>
<proteinExistence type="inferred from homology"/>
<accession>A0ABU8AXU4</accession>
<evidence type="ECO:0000256" key="1">
    <source>
        <dbReference type="ARBA" id="ARBA00006484"/>
    </source>
</evidence>
<dbReference type="InterPro" id="IPR036291">
    <property type="entry name" value="NAD(P)-bd_dom_sf"/>
</dbReference>
<dbReference type="CDD" id="cd05233">
    <property type="entry name" value="SDR_c"/>
    <property type="match status" value="1"/>
</dbReference>
<evidence type="ECO:0000313" key="3">
    <source>
        <dbReference type="Proteomes" id="UP001310290"/>
    </source>
</evidence>
<protein>
    <submittedName>
        <fullName evidence="2">SDR family oxidoreductase</fullName>
    </submittedName>
</protein>